<gene>
    <name evidence="1" type="ORF">EMQ25_05715</name>
</gene>
<keyword evidence="2" id="KW-1185">Reference proteome</keyword>
<sequence>MQEAFINLLLSDADLTDLVGNAITWNTIPQGSPAPGIVLYLISSVPDYHMQGPDGLVRHRVQADIRSLDYLNAVAISRTVKALLSGYRGIHQAIRFDGIFVEAERHDSAKSSADELWHRVSIDFTVWAAAA</sequence>
<protein>
    <submittedName>
        <fullName evidence="1">DUF3168 domain-containing protein</fullName>
    </submittedName>
</protein>
<proteinExistence type="predicted"/>
<evidence type="ECO:0000313" key="2">
    <source>
        <dbReference type="Proteomes" id="UP000281547"/>
    </source>
</evidence>
<dbReference type="OrthoDB" id="7950654at2"/>
<name>A0A433XF00_9HYPH</name>
<dbReference type="RefSeq" id="WP_127187599.1">
    <property type="nucleotide sequence ID" value="NZ_RZNJ01000002.1"/>
</dbReference>
<organism evidence="1 2">
    <name type="scientific">Arsenicitalea aurantiaca</name>
    <dbReference type="NCBI Taxonomy" id="1783274"/>
    <lineage>
        <taxon>Bacteria</taxon>
        <taxon>Pseudomonadati</taxon>
        <taxon>Pseudomonadota</taxon>
        <taxon>Alphaproteobacteria</taxon>
        <taxon>Hyphomicrobiales</taxon>
        <taxon>Devosiaceae</taxon>
        <taxon>Arsenicitalea</taxon>
    </lineage>
</organism>
<accession>A0A433XF00</accession>
<comment type="caution">
    <text evidence="1">The sequence shown here is derived from an EMBL/GenBank/DDBJ whole genome shotgun (WGS) entry which is preliminary data.</text>
</comment>
<dbReference type="Pfam" id="PF11367">
    <property type="entry name" value="Tail_completion_gp17"/>
    <property type="match status" value="1"/>
</dbReference>
<dbReference type="EMBL" id="RZNJ01000002">
    <property type="protein sequence ID" value="RUT32642.1"/>
    <property type="molecule type" value="Genomic_DNA"/>
</dbReference>
<dbReference type="AlphaFoldDB" id="A0A433XF00"/>
<dbReference type="InterPro" id="IPR021508">
    <property type="entry name" value="Gp17-like"/>
</dbReference>
<reference evidence="1 2" key="1">
    <citation type="journal article" date="2016" name="Int. J. Syst. Evol. Microbiol.">
        <title>Arsenicitalea aurantiaca gen. nov., sp. nov., a new member of the family Hyphomicrobiaceae, isolated from high-arsenic sediment.</title>
        <authorList>
            <person name="Mu Y."/>
            <person name="Zhou L."/>
            <person name="Zeng X.C."/>
            <person name="Liu L."/>
            <person name="Pan Y."/>
            <person name="Chen X."/>
            <person name="Wang J."/>
            <person name="Li S."/>
            <person name="Li W.J."/>
            <person name="Wang Y."/>
        </authorList>
    </citation>
    <scope>NUCLEOTIDE SEQUENCE [LARGE SCALE GENOMIC DNA]</scope>
    <source>
        <strain evidence="1 2">42-50</strain>
    </source>
</reference>
<dbReference type="Proteomes" id="UP000281547">
    <property type="component" value="Unassembled WGS sequence"/>
</dbReference>
<evidence type="ECO:0000313" key="1">
    <source>
        <dbReference type="EMBL" id="RUT32642.1"/>
    </source>
</evidence>